<gene>
    <name evidence="2" type="ORF">CAEBREN_06769</name>
</gene>
<protein>
    <submittedName>
        <fullName evidence="2">Uncharacterized protein</fullName>
    </submittedName>
</protein>
<proteinExistence type="predicted"/>
<sequence>MASSSTSQSLTSSAMDAPVDFSKVYEFWLKPENYCDVPVTMAFELFKANRIDVTRFCHHVRECREVPDNLEEMCEYAVRNSIFPTVTRTDRWINWYHYLEENVLSQTSQEFVEQWKNHEKNLKQYKQLLLEMDMRCGGTREITLFFDAQKKLMIVDPVKALAMQPPIEWTTYIEYSAADRELYRKTFIFEMSKFHVKQTEERSRFLAAITADREIRSVISRRNSHQNSNQKRKQIRAAKQSQKKAEDPEKKAATFKKIKELGAACQMTHERLMEILNSEVPQSQKKAENQRRKAYPIRRGQGLGAASQMTRERLMEILNSEAPQGPSK</sequence>
<dbReference type="InParanoid" id="G0NRF2"/>
<accession>G0NRF2</accession>
<dbReference type="HOGENOM" id="CLU_847922_0_0_1"/>
<evidence type="ECO:0000313" key="2">
    <source>
        <dbReference type="EMBL" id="EGT36163.1"/>
    </source>
</evidence>
<evidence type="ECO:0000313" key="3">
    <source>
        <dbReference type="Proteomes" id="UP000008068"/>
    </source>
</evidence>
<dbReference type="EMBL" id="GL379931">
    <property type="protein sequence ID" value="EGT36163.1"/>
    <property type="molecule type" value="Genomic_DNA"/>
</dbReference>
<organism evidence="3">
    <name type="scientific">Caenorhabditis brenneri</name>
    <name type="common">Nematode worm</name>
    <dbReference type="NCBI Taxonomy" id="135651"/>
    <lineage>
        <taxon>Eukaryota</taxon>
        <taxon>Metazoa</taxon>
        <taxon>Ecdysozoa</taxon>
        <taxon>Nematoda</taxon>
        <taxon>Chromadorea</taxon>
        <taxon>Rhabditida</taxon>
        <taxon>Rhabditina</taxon>
        <taxon>Rhabditomorpha</taxon>
        <taxon>Rhabditoidea</taxon>
        <taxon>Rhabditidae</taxon>
        <taxon>Peloderinae</taxon>
        <taxon>Caenorhabditis</taxon>
    </lineage>
</organism>
<feature type="region of interest" description="Disordered" evidence="1">
    <location>
        <begin position="218"/>
        <end position="252"/>
    </location>
</feature>
<keyword evidence="3" id="KW-1185">Reference proteome</keyword>
<feature type="compositionally biased region" description="Basic and acidic residues" evidence="1">
    <location>
        <begin position="243"/>
        <end position="252"/>
    </location>
</feature>
<dbReference type="Proteomes" id="UP000008068">
    <property type="component" value="Unassembled WGS sequence"/>
</dbReference>
<feature type="region of interest" description="Disordered" evidence="1">
    <location>
        <begin position="277"/>
        <end position="307"/>
    </location>
</feature>
<evidence type="ECO:0000256" key="1">
    <source>
        <dbReference type="SAM" id="MobiDB-lite"/>
    </source>
</evidence>
<reference evidence="3" key="1">
    <citation type="submission" date="2011-07" db="EMBL/GenBank/DDBJ databases">
        <authorList>
            <consortium name="Caenorhabditis brenneri Sequencing and Analysis Consortium"/>
            <person name="Wilson R.K."/>
        </authorList>
    </citation>
    <scope>NUCLEOTIDE SEQUENCE [LARGE SCALE GENOMIC DNA]</scope>
    <source>
        <strain evidence="3">PB2801</strain>
    </source>
</reference>
<dbReference type="OMA" id="CQMTHER"/>
<dbReference type="AlphaFoldDB" id="G0NRF2"/>
<name>G0NRF2_CAEBE</name>